<dbReference type="RefSeq" id="WP_131898806.1">
    <property type="nucleotide sequence ID" value="NZ_SMKU01000190.1"/>
</dbReference>
<evidence type="ECO:0000256" key="2">
    <source>
        <dbReference type="ARBA" id="ARBA00023163"/>
    </source>
</evidence>
<dbReference type="InterPro" id="IPR016032">
    <property type="entry name" value="Sig_transdc_resp-reg_C-effctor"/>
</dbReference>
<reference evidence="5 6" key="1">
    <citation type="submission" date="2019-03" db="EMBL/GenBank/DDBJ databases">
        <title>Draft genome sequences of novel Actinobacteria.</title>
        <authorList>
            <person name="Sahin N."/>
            <person name="Ay H."/>
            <person name="Saygin H."/>
        </authorList>
    </citation>
    <scope>NUCLEOTIDE SEQUENCE [LARGE SCALE GENOMIC DNA]</scope>
    <source>
        <strain evidence="5 6">H3C3</strain>
    </source>
</reference>
<dbReference type="PANTHER" id="PTHR35807:SF1">
    <property type="entry name" value="TRANSCRIPTIONAL REGULATOR REDD"/>
    <property type="match status" value="1"/>
</dbReference>
<evidence type="ECO:0000313" key="6">
    <source>
        <dbReference type="Proteomes" id="UP000294513"/>
    </source>
</evidence>
<evidence type="ECO:0000256" key="3">
    <source>
        <dbReference type="SAM" id="MobiDB-lite"/>
    </source>
</evidence>
<keyword evidence="2" id="KW-0804">Transcription</keyword>
<proteinExistence type="predicted"/>
<comment type="caution">
    <text evidence="5">The sequence shown here is derived from an EMBL/GenBank/DDBJ whole genome shotgun (WGS) entry which is preliminary data.</text>
</comment>
<feature type="region of interest" description="Disordered" evidence="3">
    <location>
        <begin position="308"/>
        <end position="339"/>
    </location>
</feature>
<organism evidence="5 6">
    <name type="scientific">Actinomadura rubrisoli</name>
    <dbReference type="NCBI Taxonomy" id="2530368"/>
    <lineage>
        <taxon>Bacteria</taxon>
        <taxon>Bacillati</taxon>
        <taxon>Actinomycetota</taxon>
        <taxon>Actinomycetes</taxon>
        <taxon>Streptosporangiales</taxon>
        <taxon>Thermomonosporaceae</taxon>
        <taxon>Actinomadura</taxon>
    </lineage>
</organism>
<dbReference type="Pfam" id="PF03704">
    <property type="entry name" value="BTAD"/>
    <property type="match status" value="1"/>
</dbReference>
<protein>
    <submittedName>
        <fullName evidence="5">BTAD domain-containing protein</fullName>
    </submittedName>
</protein>
<keyword evidence="6" id="KW-1185">Reference proteome</keyword>
<dbReference type="InterPro" id="IPR036388">
    <property type="entry name" value="WH-like_DNA-bd_sf"/>
</dbReference>
<feature type="domain" description="Bacterial transcriptional activator" evidence="4">
    <location>
        <begin position="99"/>
        <end position="247"/>
    </location>
</feature>
<gene>
    <name evidence="5" type="ORF">E1298_29050</name>
</gene>
<dbReference type="Proteomes" id="UP000294513">
    <property type="component" value="Unassembled WGS sequence"/>
</dbReference>
<dbReference type="Gene3D" id="1.25.40.10">
    <property type="entry name" value="Tetratricopeptide repeat domain"/>
    <property type="match status" value="1"/>
</dbReference>
<dbReference type="PANTHER" id="PTHR35807">
    <property type="entry name" value="TRANSCRIPTIONAL REGULATOR REDD-RELATED"/>
    <property type="match status" value="1"/>
</dbReference>
<dbReference type="InterPro" id="IPR051677">
    <property type="entry name" value="AfsR-DnrI-RedD_regulator"/>
</dbReference>
<dbReference type="InterPro" id="IPR005158">
    <property type="entry name" value="BTAD"/>
</dbReference>
<dbReference type="GO" id="GO:0006355">
    <property type="term" value="P:regulation of DNA-templated transcription"/>
    <property type="evidence" value="ECO:0007669"/>
    <property type="project" value="InterPro"/>
</dbReference>
<dbReference type="InterPro" id="IPR011990">
    <property type="entry name" value="TPR-like_helical_dom_sf"/>
</dbReference>
<accession>A0A4R5AZ77</accession>
<name>A0A4R5AZ77_9ACTN</name>
<evidence type="ECO:0000259" key="4">
    <source>
        <dbReference type="Pfam" id="PF03704"/>
    </source>
</evidence>
<dbReference type="EMBL" id="SMKU01000190">
    <property type="protein sequence ID" value="TDD78005.1"/>
    <property type="molecule type" value="Genomic_DNA"/>
</dbReference>
<evidence type="ECO:0000256" key="1">
    <source>
        <dbReference type="ARBA" id="ARBA00023015"/>
    </source>
</evidence>
<dbReference type="OrthoDB" id="3481353at2"/>
<dbReference type="AlphaFoldDB" id="A0A4R5AZ77"/>
<dbReference type="Gene3D" id="1.10.10.10">
    <property type="entry name" value="Winged helix-like DNA-binding domain superfamily/Winged helix DNA-binding domain"/>
    <property type="match status" value="1"/>
</dbReference>
<dbReference type="SUPFAM" id="SSF46894">
    <property type="entry name" value="C-terminal effector domain of the bipartite response regulators"/>
    <property type="match status" value="1"/>
</dbReference>
<sequence length="339" mass="37010">MINFEILGRVTAWRNGQAAELQPVQQLLLARLVAAGGEQVSRAELAAAVWDGEEPKSSLKRVVSEVRGQLRALLPEGAPDPLPASVDGYVLPVDERQADVLRFEARLREALQVDDREAVPLMRVALEEWGASAKGLYGGQPLAGLSSGWAEQTRSDLRAAHRDARFRCLQQEMFDHRYEQLAWECDQLATDLDALHDESFIELWMLAAYRAGLRTRALEIYVRSTESAAAQLRMPLRRSLHHLAELIRDEDPRLGGPADLSVLLAPADSDSPSAAAFSHPSNVRKTMTDSPINMTATGNARVGAQVAHIHGDARIGTEPESAAASDMPEASEASEGQDI</sequence>
<keyword evidence="1" id="KW-0805">Transcription regulation</keyword>
<evidence type="ECO:0000313" key="5">
    <source>
        <dbReference type="EMBL" id="TDD78005.1"/>
    </source>
</evidence>
<dbReference type="GO" id="GO:0003677">
    <property type="term" value="F:DNA binding"/>
    <property type="evidence" value="ECO:0007669"/>
    <property type="project" value="InterPro"/>
</dbReference>